<dbReference type="FunCoup" id="A0A200PR10">
    <property type="interactions" value="951"/>
</dbReference>
<evidence type="ECO:0000259" key="3">
    <source>
        <dbReference type="Pfam" id="PF14383"/>
    </source>
</evidence>
<dbReference type="InterPro" id="IPR032795">
    <property type="entry name" value="DUF3741-assoc"/>
</dbReference>
<dbReference type="EMBL" id="MVGT01004289">
    <property type="protein sequence ID" value="OVA00629.1"/>
    <property type="molecule type" value="Genomic_DNA"/>
</dbReference>
<dbReference type="OMA" id="WINPRHT"/>
<reference evidence="4 5" key="1">
    <citation type="journal article" date="2017" name="Mol. Plant">
        <title>The Genome of Medicinal Plant Macleaya cordata Provides New Insights into Benzylisoquinoline Alkaloids Metabolism.</title>
        <authorList>
            <person name="Liu X."/>
            <person name="Liu Y."/>
            <person name="Huang P."/>
            <person name="Ma Y."/>
            <person name="Qing Z."/>
            <person name="Tang Q."/>
            <person name="Cao H."/>
            <person name="Cheng P."/>
            <person name="Zheng Y."/>
            <person name="Yuan Z."/>
            <person name="Zhou Y."/>
            <person name="Liu J."/>
            <person name="Tang Z."/>
            <person name="Zhuo Y."/>
            <person name="Zhang Y."/>
            <person name="Yu L."/>
            <person name="Huang J."/>
            <person name="Yang P."/>
            <person name="Peng Q."/>
            <person name="Zhang J."/>
            <person name="Jiang W."/>
            <person name="Zhang Z."/>
            <person name="Lin K."/>
            <person name="Ro D.K."/>
            <person name="Chen X."/>
            <person name="Xiong X."/>
            <person name="Shang Y."/>
            <person name="Huang S."/>
            <person name="Zeng J."/>
        </authorList>
    </citation>
    <scope>NUCLEOTIDE SEQUENCE [LARGE SCALE GENOMIC DNA]</scope>
    <source>
        <strain evidence="5">cv. BLH2017</strain>
        <tissue evidence="4">Root</tissue>
    </source>
</reference>
<evidence type="ECO:0000313" key="4">
    <source>
        <dbReference type="EMBL" id="OVA00629.1"/>
    </source>
</evidence>
<feature type="region of interest" description="Disordered" evidence="1">
    <location>
        <begin position="299"/>
        <end position="324"/>
    </location>
</feature>
<dbReference type="Pfam" id="PF14383">
    <property type="entry name" value="VARLMGL"/>
    <property type="match status" value="1"/>
</dbReference>
<evidence type="ECO:0000313" key="5">
    <source>
        <dbReference type="Proteomes" id="UP000195402"/>
    </source>
</evidence>
<evidence type="ECO:0000256" key="1">
    <source>
        <dbReference type="SAM" id="MobiDB-lite"/>
    </source>
</evidence>
<dbReference type="STRING" id="56857.A0A200PR10"/>
<name>A0A200PR10_MACCD</name>
<accession>A0A200PR10</accession>
<dbReference type="OrthoDB" id="1884420at2759"/>
<feature type="region of interest" description="Disordered" evidence="1">
    <location>
        <begin position="115"/>
        <end position="140"/>
    </location>
</feature>
<dbReference type="InterPro" id="IPR025486">
    <property type="entry name" value="DUF4378"/>
</dbReference>
<protein>
    <recommendedName>
        <fullName evidence="6">DUF4378 domain-containing protein</fullName>
    </recommendedName>
</protein>
<keyword evidence="5" id="KW-1185">Reference proteome</keyword>
<dbReference type="PANTHER" id="PTHR40836:SF4">
    <property type="entry name" value="RB1-INDUCIBLE COILED-COIL PROTEIN"/>
    <property type="match status" value="1"/>
</dbReference>
<sequence>MGGLFHLLNFNQASTSPKFPTHKRHIDGLEAPRNSLELPIETSQSYRAMGDKIPYSHQMNHKASKHNRFLNGVPMKKLINEEISKESDSRRNVPSVVARLMGMDILPSEIKPAIHVRERQSKTKQNNFPRKEQLGSSSYLNKPLDLEPYKHITHDLLPDLSSHSLKLGKPQSREHPQEEQLQKFKKEFEAWQAARVWEQSRFVEGPHKEKSAINSDSRRIRGNEKITEVKSHNSQLTVKSSTKERGGLHHHRYKGEEFQANQKESMILRNRNKTDIERLMNCDPKKSKYSVPRRIVILKPGHDRSPGSEESWAGASATTEEEGSIENFLEEVKERLRFEMQGKVVKREFVVIRDGIEIPFYEKPSNPRKIAQNIAKQVRESVSRDFGVKLLRSESLKSYGSEIQVGGPESPEFINRETRKLLSERLRNVLKEDADVAVATIGSKNSLARDVFSSGKRCYWENVKDEPEIQTRSFRHGEKKNCQVHHAEEMPRRNLVRSLSAPVSGTSFGKLLLEDRHVLTGAHIRRKHEIAENVSVEVTKTTKEKFSLGGKVSNLKCNFTLKSRLFGRKMQLEEEIRSNESVFVRDDFMSGPTVMMNLGSAQENSTEVPPSPASVCSSIHEEFCEQADFPSPVSAIDACVMEDSSVLKGSGDINPNLSDVVAQTAALMGTACVELRKQLNPVEELEERETKELEKQPLLEAELMPEKAYIRDLLVVSGLYDGSGLSSAGSVSRWVPLGNWAFDKVEEPYRGKTNMNGGGDTKDRRVDGKVLFDLSNEALATILGPYSEANKDDGMIIRPTRMPPPRGKKLLDDVWRMIHIYVYPPDDHDHHGSSSSFYSLDSIVARELGMTPWFHENHFGDNVDVVGRVIEGFILEGLIEETLREMASNVMYQYQLGIGLSWDVT</sequence>
<feature type="domain" description="DUF3741" evidence="3">
    <location>
        <begin position="93"/>
        <end position="108"/>
    </location>
</feature>
<dbReference type="Proteomes" id="UP000195402">
    <property type="component" value="Unassembled WGS sequence"/>
</dbReference>
<feature type="compositionally biased region" description="Polar residues" evidence="1">
    <location>
        <begin position="123"/>
        <end position="140"/>
    </location>
</feature>
<organism evidence="4 5">
    <name type="scientific">Macleaya cordata</name>
    <name type="common">Five-seeded plume-poppy</name>
    <name type="synonym">Bocconia cordata</name>
    <dbReference type="NCBI Taxonomy" id="56857"/>
    <lineage>
        <taxon>Eukaryota</taxon>
        <taxon>Viridiplantae</taxon>
        <taxon>Streptophyta</taxon>
        <taxon>Embryophyta</taxon>
        <taxon>Tracheophyta</taxon>
        <taxon>Spermatophyta</taxon>
        <taxon>Magnoliopsida</taxon>
        <taxon>Ranunculales</taxon>
        <taxon>Papaveraceae</taxon>
        <taxon>Papaveroideae</taxon>
        <taxon>Macleaya</taxon>
    </lineage>
</organism>
<dbReference type="Pfam" id="PF14309">
    <property type="entry name" value="DUF4378"/>
    <property type="match status" value="1"/>
</dbReference>
<dbReference type="InParanoid" id="A0A200PR10"/>
<feature type="domain" description="DUF4378" evidence="2">
    <location>
        <begin position="707"/>
        <end position="881"/>
    </location>
</feature>
<dbReference type="AlphaFoldDB" id="A0A200PR10"/>
<evidence type="ECO:0000259" key="2">
    <source>
        <dbReference type="Pfam" id="PF14309"/>
    </source>
</evidence>
<gene>
    <name evidence="4" type="ORF">BVC80_9085g39</name>
</gene>
<proteinExistence type="predicted"/>
<evidence type="ECO:0008006" key="6">
    <source>
        <dbReference type="Google" id="ProtNLM"/>
    </source>
</evidence>
<comment type="caution">
    <text evidence="4">The sequence shown here is derived from an EMBL/GenBank/DDBJ whole genome shotgun (WGS) entry which is preliminary data.</text>
</comment>
<dbReference type="PANTHER" id="PTHR40836">
    <property type="entry name" value="RB1-INDUCIBLE COILED-COIL PROTEIN"/>
    <property type="match status" value="1"/>
</dbReference>